<comment type="similarity">
    <text evidence="1">Belongs to the VHL family.</text>
</comment>
<organism evidence="3 4">
    <name type="scientific">Sipha flava</name>
    <name type="common">yellow sugarcane aphid</name>
    <dbReference type="NCBI Taxonomy" id="143950"/>
    <lineage>
        <taxon>Eukaryota</taxon>
        <taxon>Metazoa</taxon>
        <taxon>Ecdysozoa</taxon>
        <taxon>Arthropoda</taxon>
        <taxon>Hexapoda</taxon>
        <taxon>Insecta</taxon>
        <taxon>Pterygota</taxon>
        <taxon>Neoptera</taxon>
        <taxon>Paraneoptera</taxon>
        <taxon>Hemiptera</taxon>
        <taxon>Sternorrhyncha</taxon>
        <taxon>Aphidomorpha</taxon>
        <taxon>Aphidoidea</taxon>
        <taxon>Aphididae</taxon>
        <taxon>Sipha</taxon>
    </lineage>
</organism>
<gene>
    <name evidence="4" type="primary">LOC112693761</name>
</gene>
<dbReference type="InterPro" id="IPR037140">
    <property type="entry name" value="VHL_beta_dom_sf"/>
</dbReference>
<reference evidence="4" key="1">
    <citation type="submission" date="2025-08" db="UniProtKB">
        <authorList>
            <consortium name="RefSeq"/>
        </authorList>
    </citation>
    <scope>IDENTIFICATION</scope>
    <source>
        <tissue evidence="4">Whole body</tissue>
    </source>
</reference>
<evidence type="ECO:0000313" key="3">
    <source>
        <dbReference type="Proteomes" id="UP000694846"/>
    </source>
</evidence>
<keyword evidence="3" id="KW-1185">Reference proteome</keyword>
<dbReference type="CTD" id="7428"/>
<dbReference type="GeneID" id="112693761"/>
<dbReference type="SUPFAM" id="SSF49468">
    <property type="entry name" value="VHL"/>
    <property type="match status" value="1"/>
</dbReference>
<dbReference type="InterPro" id="IPR036208">
    <property type="entry name" value="VHL_sf"/>
</dbReference>
<dbReference type="InterPro" id="IPR024053">
    <property type="entry name" value="VHL_beta_dom"/>
</dbReference>
<dbReference type="CDD" id="cd05468">
    <property type="entry name" value="pVHL"/>
    <property type="match status" value="1"/>
</dbReference>
<dbReference type="RefSeq" id="XP_025424739.1">
    <property type="nucleotide sequence ID" value="XM_025568954.1"/>
</dbReference>
<dbReference type="InterPro" id="IPR037139">
    <property type="entry name" value="VHL_alpha_dom_sf"/>
</dbReference>
<protein>
    <submittedName>
        <fullName evidence="4">Protein Vhl</fullName>
    </submittedName>
</protein>
<dbReference type="AlphaFoldDB" id="A0A8B8GNA4"/>
<sequence>MVYPLQYYRREMLEAYVRFQNNTDYNVEVIWIKDKKEEKYSILPPKSFLDVNTYSLHSWIFREYLLKSPMSVAGKEIFKASPWLKEYQRLSFSHPITSPLRTTVPIDAPVLDLRQLCLLKVVDMLKSKNDVNELELPRTLQKELAQMISNRNELPYFV</sequence>
<dbReference type="Proteomes" id="UP000694846">
    <property type="component" value="Unplaced"/>
</dbReference>
<evidence type="ECO:0000313" key="4">
    <source>
        <dbReference type="RefSeq" id="XP_025424739.1"/>
    </source>
</evidence>
<evidence type="ECO:0000259" key="2">
    <source>
        <dbReference type="Pfam" id="PF01847"/>
    </source>
</evidence>
<proteinExistence type="inferred from homology"/>
<accession>A0A8B8GNA4</accession>
<feature type="domain" description="von Hippel-Lindau disease tumour suppressor beta" evidence="2">
    <location>
        <begin position="14"/>
        <end position="81"/>
    </location>
</feature>
<dbReference type="Gene3D" id="1.10.750.10">
    <property type="entry name" value="von Hippel-Lindau disease tumour suppressor, alpha domain"/>
    <property type="match status" value="1"/>
</dbReference>
<dbReference type="OrthoDB" id="413400at2759"/>
<dbReference type="InterPro" id="IPR022772">
    <property type="entry name" value="VHL_tumour_suppress_b/a_dom"/>
</dbReference>
<dbReference type="Gene3D" id="2.60.40.780">
    <property type="entry name" value="von Hippel-Lindau disease tumour suppressor, beta domain"/>
    <property type="match status" value="1"/>
</dbReference>
<name>A0A8B8GNA4_9HEMI</name>
<evidence type="ECO:0000256" key="1">
    <source>
        <dbReference type="ARBA" id="ARBA00010057"/>
    </source>
</evidence>
<dbReference type="Pfam" id="PF01847">
    <property type="entry name" value="VHL"/>
    <property type="match status" value="1"/>
</dbReference>